<comment type="catalytic activity">
    <reaction evidence="10 12">
        <text>hydrogencarbonate + L-glutamine + 2 ATP + H2O = carbamoyl phosphate + L-glutamate + 2 ADP + phosphate + 2 H(+)</text>
        <dbReference type="Rhea" id="RHEA:18633"/>
        <dbReference type="ChEBI" id="CHEBI:15377"/>
        <dbReference type="ChEBI" id="CHEBI:15378"/>
        <dbReference type="ChEBI" id="CHEBI:17544"/>
        <dbReference type="ChEBI" id="CHEBI:29985"/>
        <dbReference type="ChEBI" id="CHEBI:30616"/>
        <dbReference type="ChEBI" id="CHEBI:43474"/>
        <dbReference type="ChEBI" id="CHEBI:58228"/>
        <dbReference type="ChEBI" id="CHEBI:58359"/>
        <dbReference type="ChEBI" id="CHEBI:456216"/>
        <dbReference type="EC" id="6.3.5.5"/>
    </reaction>
</comment>
<comment type="catalytic activity">
    <reaction evidence="11 12">
        <text>L-glutamine + H2O = L-glutamate + NH4(+)</text>
        <dbReference type="Rhea" id="RHEA:15889"/>
        <dbReference type="ChEBI" id="CHEBI:15377"/>
        <dbReference type="ChEBI" id="CHEBI:28938"/>
        <dbReference type="ChEBI" id="CHEBI:29985"/>
        <dbReference type="ChEBI" id="CHEBI:58359"/>
    </reaction>
</comment>
<dbReference type="PRINTS" id="PR00099">
    <property type="entry name" value="CPSGATASE"/>
</dbReference>
<dbReference type="SUPFAM" id="SSF52021">
    <property type="entry name" value="Carbamoyl phosphate synthetase, small subunit N-terminal domain"/>
    <property type="match status" value="1"/>
</dbReference>
<organism evidence="14">
    <name type="scientific">Sebdenia flabellata</name>
    <dbReference type="NCBI Taxonomy" id="42024"/>
    <lineage>
        <taxon>Eukaryota</taxon>
        <taxon>Rhodophyta</taxon>
        <taxon>Florideophyceae</taxon>
        <taxon>Rhodymeniophycidae</taxon>
        <taxon>Sebdeniales</taxon>
        <taxon>Sebdeniaceae</taxon>
        <taxon>Sebdenia</taxon>
    </lineage>
</organism>
<dbReference type="GO" id="GO:0005524">
    <property type="term" value="F:ATP binding"/>
    <property type="evidence" value="ECO:0007669"/>
    <property type="project" value="UniProtKB-UniRule"/>
</dbReference>
<accession>A0A1C9CA05</accession>
<dbReference type="GeneID" id="29072579"/>
<dbReference type="SMART" id="SM01097">
    <property type="entry name" value="CPSase_sm_chain"/>
    <property type="match status" value="1"/>
</dbReference>
<feature type="binding site" evidence="12">
    <location>
        <position position="248"/>
    </location>
    <ligand>
        <name>L-glutamine</name>
        <dbReference type="ChEBI" id="CHEBI:58359"/>
    </ligand>
</feature>
<dbReference type="EC" id="6.3.5.5" evidence="12"/>
<feature type="active site" description="Nucleophile" evidence="12">
    <location>
        <position position="275"/>
    </location>
</feature>
<dbReference type="UniPathway" id="UPA00068">
    <property type="reaction ID" value="UER00171"/>
</dbReference>
<dbReference type="GO" id="GO:0006541">
    <property type="term" value="P:glutamine metabolic process"/>
    <property type="evidence" value="ECO:0007669"/>
    <property type="project" value="InterPro"/>
</dbReference>
<feature type="binding site" evidence="12">
    <location>
        <position position="315"/>
    </location>
    <ligand>
        <name>L-glutamine</name>
        <dbReference type="ChEBI" id="CHEBI:58359"/>
    </ligand>
</feature>
<dbReference type="Pfam" id="PF00988">
    <property type="entry name" value="CPSase_sm_chain"/>
    <property type="match status" value="1"/>
</dbReference>
<dbReference type="CDD" id="cd01744">
    <property type="entry name" value="GATase1_CPSase"/>
    <property type="match status" value="1"/>
</dbReference>
<comment type="function">
    <text evidence="12">Small subunit of the glutamine-dependent carbamoyl phosphate synthetase (CPSase). CPSase catalyzes the formation of carbamoyl phosphate from the ammonia moiety of glutamine, carbonate, and phosphate donated by ATP, constituting the first step of 2 biosynthetic pathways, one leading to arginine and/or urea and the other to pyrimidine nucleotides. The small subunit (glutamine amidotransferase) binds and cleaves glutamine to supply the large subunit with the substrate ammonia.</text>
</comment>
<keyword evidence="4 12" id="KW-0436">Ligase</keyword>
<feature type="active site" evidence="12">
    <location>
        <position position="360"/>
    </location>
</feature>
<dbReference type="InterPro" id="IPR029062">
    <property type="entry name" value="Class_I_gatase-like"/>
</dbReference>
<dbReference type="PANTHER" id="PTHR43418">
    <property type="entry name" value="MULTIFUNCTIONAL TRYPTOPHAN BIOSYNTHESIS PROTEIN-RELATED"/>
    <property type="match status" value="1"/>
</dbReference>
<dbReference type="InterPro" id="IPR035686">
    <property type="entry name" value="CPSase_GATase1"/>
</dbReference>
<protein>
    <recommendedName>
        <fullName evidence="12">Carbamoyl phosphate synthase small chain</fullName>
        <ecNumber evidence="12">6.3.5.5</ecNumber>
    </recommendedName>
    <alternativeName>
        <fullName evidence="12">Carbamoyl phosphate synthetase glutamine chain</fullName>
    </alternativeName>
</protein>
<dbReference type="GO" id="GO:0004359">
    <property type="term" value="F:glutaminase activity"/>
    <property type="evidence" value="ECO:0007669"/>
    <property type="project" value="RHEA"/>
</dbReference>
<dbReference type="InterPro" id="IPR050472">
    <property type="entry name" value="Anth_synth/Amidotransfase"/>
</dbReference>
<dbReference type="AlphaFoldDB" id="A0A1C9CA05"/>
<dbReference type="GO" id="GO:0044205">
    <property type="term" value="P:'de novo' UMP biosynthetic process"/>
    <property type="evidence" value="ECO:0007669"/>
    <property type="project" value="UniProtKB-UniRule"/>
</dbReference>
<dbReference type="Gene3D" id="3.40.50.880">
    <property type="match status" value="1"/>
</dbReference>
<dbReference type="PANTHER" id="PTHR43418:SF7">
    <property type="entry name" value="CARBAMOYL-PHOSPHATE SYNTHASE SMALL CHAIN"/>
    <property type="match status" value="1"/>
</dbReference>
<evidence type="ECO:0000256" key="6">
    <source>
        <dbReference type="ARBA" id="ARBA00022840"/>
    </source>
</evidence>
<dbReference type="PROSITE" id="PS51273">
    <property type="entry name" value="GATASE_TYPE_1"/>
    <property type="match status" value="1"/>
</dbReference>
<geneLocation type="plastid" evidence="14"/>
<feature type="binding site" evidence="12">
    <location>
        <position position="279"/>
    </location>
    <ligand>
        <name>L-glutamine</name>
        <dbReference type="ChEBI" id="CHEBI:58359"/>
    </ligand>
</feature>
<dbReference type="InterPro" id="IPR006274">
    <property type="entry name" value="CarbamoylP_synth_ssu"/>
</dbReference>
<dbReference type="Gene3D" id="3.50.30.20">
    <property type="entry name" value="Carbamoyl-phosphate synthase small subunit, N-terminal domain"/>
    <property type="match status" value="1"/>
</dbReference>
<evidence type="ECO:0000256" key="7">
    <source>
        <dbReference type="ARBA" id="ARBA00022962"/>
    </source>
</evidence>
<dbReference type="RefSeq" id="YP_009296273.1">
    <property type="nucleotide sequence ID" value="NC_031170.1"/>
</dbReference>
<evidence type="ECO:0000256" key="4">
    <source>
        <dbReference type="ARBA" id="ARBA00022598"/>
    </source>
</evidence>
<evidence type="ECO:0000256" key="10">
    <source>
        <dbReference type="ARBA" id="ARBA00048816"/>
    </source>
</evidence>
<keyword evidence="5 12" id="KW-0547">Nucleotide-binding</keyword>
<dbReference type="InterPro" id="IPR017926">
    <property type="entry name" value="GATASE"/>
</dbReference>
<dbReference type="InterPro" id="IPR002474">
    <property type="entry name" value="CarbamoylP_synth_ssu_N"/>
</dbReference>
<feature type="binding site" evidence="12">
    <location>
        <position position="318"/>
    </location>
    <ligand>
        <name>L-glutamine</name>
        <dbReference type="ChEBI" id="CHEBI:58359"/>
    </ligand>
</feature>
<keyword evidence="6 12" id="KW-0067">ATP-binding</keyword>
<feature type="binding site" evidence="12">
    <location>
        <position position="317"/>
    </location>
    <ligand>
        <name>L-glutamine</name>
        <dbReference type="ChEBI" id="CHEBI:58359"/>
    </ligand>
</feature>
<keyword evidence="12" id="KW-0055">Arginine biosynthesis</keyword>
<keyword evidence="12" id="KW-0028">Amino-acid biosynthesis</keyword>
<reference evidence="14" key="1">
    <citation type="journal article" date="2016" name="BMC Biol.">
        <title>Parallel evolution of highly conserved plastid genome architecture in red seaweeds and seed plants.</title>
        <authorList>
            <person name="Lee J."/>
            <person name="Cho C.H."/>
            <person name="Park S.I."/>
            <person name="Choi J.W."/>
            <person name="Song H.S."/>
            <person name="West J.A."/>
            <person name="Bhattacharya D."/>
            <person name="Yoon H.S."/>
        </authorList>
    </citation>
    <scope>NUCLEOTIDE SEQUENCE</scope>
</reference>
<evidence type="ECO:0000256" key="5">
    <source>
        <dbReference type="ARBA" id="ARBA00022741"/>
    </source>
</evidence>
<evidence type="ECO:0000259" key="13">
    <source>
        <dbReference type="SMART" id="SM01097"/>
    </source>
</evidence>
<dbReference type="SUPFAM" id="SSF52317">
    <property type="entry name" value="Class I glutamine amidotransferase-like"/>
    <property type="match status" value="1"/>
</dbReference>
<evidence type="ECO:0000313" key="14">
    <source>
        <dbReference type="EMBL" id="AOM65208.1"/>
    </source>
</evidence>
<evidence type="ECO:0000256" key="3">
    <source>
        <dbReference type="ARBA" id="ARBA00007800"/>
    </source>
</evidence>
<comment type="pathway">
    <text evidence="2 12">Amino-acid biosynthesis; L-arginine biosynthesis; carbamoyl phosphate from bicarbonate: step 1/1.</text>
</comment>
<dbReference type="FunFam" id="3.50.30.20:FF:000001">
    <property type="entry name" value="Carbamoyl-phosphate synthase small chain"/>
    <property type="match status" value="1"/>
</dbReference>
<comment type="pathway">
    <text evidence="1 12">Pyrimidine metabolism; UMP biosynthesis via de novo pathway; (S)-dihydroorotate from bicarbonate: step 1/3.</text>
</comment>
<feature type="binding site" evidence="12">
    <location>
        <position position="50"/>
    </location>
    <ligand>
        <name>L-glutamine</name>
        <dbReference type="ChEBI" id="CHEBI:58359"/>
    </ligand>
</feature>
<dbReference type="InterPro" id="IPR036480">
    <property type="entry name" value="CarbP_synth_ssu_N_sf"/>
</dbReference>
<keyword evidence="14" id="KW-0934">Plastid</keyword>
<evidence type="ECO:0000256" key="2">
    <source>
        <dbReference type="ARBA" id="ARBA00005077"/>
    </source>
</evidence>
<feature type="binding site" evidence="12">
    <location>
        <position position="246"/>
    </location>
    <ligand>
        <name>L-glutamine</name>
        <dbReference type="ChEBI" id="CHEBI:58359"/>
    </ligand>
</feature>
<comment type="subunit">
    <text evidence="9">Heterodimer composed of 2 chains; the small (or glutamine) chain promotes the hydrolysis of glutamine to ammonia, which is used by the large (or ammonia) chain to synthesize carbamoyl phosphate.</text>
</comment>
<keyword evidence="8 12" id="KW-0665">Pyrimidine biosynthesis</keyword>
<keyword evidence="7 12" id="KW-0315">Glutamine amidotransferase</keyword>
<gene>
    <name evidence="12 14" type="primary">carA</name>
    <name evidence="14" type="ORF">Sebd_121</name>
</gene>
<comment type="subunit">
    <text evidence="12">Composed of two chains; the small (or glutamine) chain promotes the hydrolysis of glutamine to ammonia, which is used by the large (or ammonia) chain to synthesize carbamoyl phosphate. Tetramer of heterodimers (alpha,beta)4.</text>
</comment>
<dbReference type="NCBIfam" id="TIGR01368">
    <property type="entry name" value="CPSaseIIsmall"/>
    <property type="match status" value="1"/>
</dbReference>
<dbReference type="PRINTS" id="PR00097">
    <property type="entry name" value="ANTSNTHASEII"/>
</dbReference>
<dbReference type="HAMAP" id="MF_01209">
    <property type="entry name" value="CPSase_S_chain"/>
    <property type="match status" value="1"/>
</dbReference>
<evidence type="ECO:0000256" key="1">
    <source>
        <dbReference type="ARBA" id="ARBA00004812"/>
    </source>
</evidence>
<proteinExistence type="inferred from homology"/>
<dbReference type="NCBIfam" id="NF009475">
    <property type="entry name" value="PRK12838.1"/>
    <property type="match status" value="1"/>
</dbReference>
<comment type="similarity">
    <text evidence="3 12">Belongs to the CarA family.</text>
</comment>
<feature type="binding site" evidence="12">
    <location>
        <position position="276"/>
    </location>
    <ligand>
        <name>L-glutamine</name>
        <dbReference type="ChEBI" id="CHEBI:58359"/>
    </ligand>
</feature>
<name>A0A1C9CA05_9FLOR</name>
<dbReference type="PRINTS" id="PR00096">
    <property type="entry name" value="GATASE"/>
</dbReference>
<feature type="active site" evidence="12">
    <location>
        <position position="358"/>
    </location>
</feature>
<dbReference type="GO" id="GO:0006207">
    <property type="term" value="P:'de novo' pyrimidine nucleobase biosynthetic process"/>
    <property type="evidence" value="ECO:0007669"/>
    <property type="project" value="InterPro"/>
</dbReference>
<evidence type="ECO:0000256" key="11">
    <source>
        <dbReference type="ARBA" id="ARBA00049285"/>
    </source>
</evidence>
<dbReference type="GO" id="GO:0004088">
    <property type="term" value="F:carbamoyl-phosphate synthase (glutamine-hydrolyzing) activity"/>
    <property type="evidence" value="ECO:0007669"/>
    <property type="project" value="UniProtKB-UniRule"/>
</dbReference>
<dbReference type="GO" id="GO:0006526">
    <property type="term" value="P:L-arginine biosynthetic process"/>
    <property type="evidence" value="ECO:0007669"/>
    <property type="project" value="UniProtKB-UniRule"/>
</dbReference>
<dbReference type="EMBL" id="KX284713">
    <property type="protein sequence ID" value="AOM65208.1"/>
    <property type="molecule type" value="Genomic_DNA"/>
</dbReference>
<evidence type="ECO:0000256" key="12">
    <source>
        <dbReference type="HAMAP-Rule" id="MF_01209"/>
    </source>
</evidence>
<dbReference type="UniPathway" id="UPA00070">
    <property type="reaction ID" value="UER00115"/>
</dbReference>
<evidence type="ECO:0000256" key="8">
    <source>
        <dbReference type="ARBA" id="ARBA00022975"/>
    </source>
</evidence>
<sequence length="396" mass="44379">MKKSYYPTILYLEDGTNFKGWSFTNSHISFGEVVFNTGMTGYQEIMTDPSYKGQIMTFTYPEIGNTGLNKGDNESNTIHVKGIVSKNICYYPSNWRSKISLKDYLLKNNIPHIFGIDTRRLTKHLRNHGAMNGCISSKILDINTLNTMIQKSPLMAGLDLVNQVTVNKAYKYIAQEYSNKVYSYINYKLTKQVSSPINIVLIDFGVKNNILLRLVHYGCKINILPAKSTLKNILSYKPDGIILSNGPGDPSAIDYGINTIKKVIYFTNIPIFGICMGHQIISLALGGSTFKLKFGHRGINHPSGINQNAEITSQNHGFAVNMKSIPNNAVIITHFNLNDTTIAGIRHSNKPIFSVQYHPEASPGPHDSDYLFKSFIHLVELINLPHIQNTKQIDSK</sequence>
<feature type="domain" description="Carbamoyl-phosphate synthase small subunit N-terminal" evidence="13">
    <location>
        <begin position="6"/>
        <end position="136"/>
    </location>
</feature>
<feature type="region of interest" description="CPSase" evidence="12">
    <location>
        <begin position="1"/>
        <end position="187"/>
    </location>
</feature>
<evidence type="ECO:0000256" key="9">
    <source>
        <dbReference type="ARBA" id="ARBA00044031"/>
    </source>
</evidence>
<dbReference type="Pfam" id="PF00117">
    <property type="entry name" value="GATase"/>
    <property type="match status" value="1"/>
</dbReference>